<gene>
    <name evidence="1" type="ORF">QC761_402680</name>
</gene>
<dbReference type="PANTHER" id="PTHR12403">
    <property type="entry name" value="TRAFFICKING PROTEIN PARTICLE COMPLEX SUBUNIT 2"/>
    <property type="match status" value="1"/>
</dbReference>
<protein>
    <recommendedName>
        <fullName evidence="3">Trafficking protein particle complex subunit 2-like protein</fullName>
    </recommendedName>
</protein>
<dbReference type="InterPro" id="IPR011012">
    <property type="entry name" value="Longin-like_dom_sf"/>
</dbReference>
<organism evidence="1 2">
    <name type="scientific">Podospora bellae-mahoneyi</name>
    <dbReference type="NCBI Taxonomy" id="2093777"/>
    <lineage>
        <taxon>Eukaryota</taxon>
        <taxon>Fungi</taxon>
        <taxon>Dikarya</taxon>
        <taxon>Ascomycota</taxon>
        <taxon>Pezizomycotina</taxon>
        <taxon>Sordariomycetes</taxon>
        <taxon>Sordariomycetidae</taxon>
        <taxon>Sordariales</taxon>
        <taxon>Podosporaceae</taxon>
        <taxon>Podospora</taxon>
    </lineage>
</organism>
<evidence type="ECO:0000313" key="1">
    <source>
        <dbReference type="EMBL" id="KAK4643062.1"/>
    </source>
</evidence>
<dbReference type="RefSeq" id="XP_062732038.1">
    <property type="nucleotide sequence ID" value="XM_062878547.1"/>
</dbReference>
<dbReference type="Gene3D" id="3.30.450.70">
    <property type="match status" value="1"/>
</dbReference>
<comment type="caution">
    <text evidence="1">The sequence shown here is derived from an EMBL/GenBank/DDBJ whole genome shotgun (WGS) entry which is preliminary data.</text>
</comment>
<proteinExistence type="predicted"/>
<dbReference type="SUPFAM" id="SSF64356">
    <property type="entry name" value="SNARE-like"/>
    <property type="match status" value="1"/>
</dbReference>
<sequence length="291" mass="32165">MDMDMEVVWFDMFNSEQRAAVWRLGYFGGGGGGLMCPPRIRTVIDYPFIFTLYSRQRSNCLWHRLDAMSMITGCRPSIEVLFLNHTTTLKVNPQHKMSTTLPSIACLGVIGRNNNPLHISIFNSYDPSTDSFRPVRTPLQFSLLLSSTLDIFELRSRAHAAQGTGLTGDFGLLHAVDEKLAAYGFETNTGVKFVVVVDMRGRRASTAAAGVGEDGKKSSAVGTTGVGLREGEMRVVFKAMQAAYIRLMQNPFYDPDEHSPLTGPGKKITSRRFGEEMRKIGEGWVPGVTSL</sequence>
<dbReference type="Pfam" id="PF04628">
    <property type="entry name" value="Sedlin_N"/>
    <property type="match status" value="1"/>
</dbReference>
<evidence type="ECO:0008006" key="3">
    <source>
        <dbReference type="Google" id="ProtNLM"/>
    </source>
</evidence>
<dbReference type="EMBL" id="JAFFGZ010000006">
    <property type="protein sequence ID" value="KAK4643062.1"/>
    <property type="molecule type" value="Genomic_DNA"/>
</dbReference>
<dbReference type="Proteomes" id="UP001322138">
    <property type="component" value="Unassembled WGS sequence"/>
</dbReference>
<accession>A0ABR0FJI5</accession>
<keyword evidence="2" id="KW-1185">Reference proteome</keyword>
<dbReference type="GeneID" id="87898029"/>
<dbReference type="InterPro" id="IPR006722">
    <property type="entry name" value="Sedlin"/>
</dbReference>
<evidence type="ECO:0000313" key="2">
    <source>
        <dbReference type="Proteomes" id="UP001322138"/>
    </source>
</evidence>
<reference evidence="1 2" key="1">
    <citation type="journal article" date="2023" name="bioRxiv">
        <title>High-quality genome assemblies of four members of thePodospora anserinaspecies complex.</title>
        <authorList>
            <person name="Ament-Velasquez S.L."/>
            <person name="Vogan A.A."/>
            <person name="Wallerman O."/>
            <person name="Hartmann F."/>
            <person name="Gautier V."/>
            <person name="Silar P."/>
            <person name="Giraud T."/>
            <person name="Johannesson H."/>
        </authorList>
    </citation>
    <scope>NUCLEOTIDE SEQUENCE [LARGE SCALE GENOMIC DNA]</scope>
    <source>
        <strain evidence="1 2">CBS 112042</strain>
    </source>
</reference>
<name>A0ABR0FJI5_9PEZI</name>